<evidence type="ECO:0000313" key="1">
    <source>
        <dbReference type="EMBL" id="JAH33341.1"/>
    </source>
</evidence>
<proteinExistence type="predicted"/>
<organism evidence="1">
    <name type="scientific">Anguilla anguilla</name>
    <name type="common">European freshwater eel</name>
    <name type="synonym">Muraena anguilla</name>
    <dbReference type="NCBI Taxonomy" id="7936"/>
    <lineage>
        <taxon>Eukaryota</taxon>
        <taxon>Metazoa</taxon>
        <taxon>Chordata</taxon>
        <taxon>Craniata</taxon>
        <taxon>Vertebrata</taxon>
        <taxon>Euteleostomi</taxon>
        <taxon>Actinopterygii</taxon>
        <taxon>Neopterygii</taxon>
        <taxon>Teleostei</taxon>
        <taxon>Anguilliformes</taxon>
        <taxon>Anguillidae</taxon>
        <taxon>Anguilla</taxon>
    </lineage>
</organism>
<accession>A0A0E9RW47</accession>
<dbReference type="AlphaFoldDB" id="A0A0E9RW47"/>
<sequence>MAASGSGERGLRDSCCRPLTSLASDQSRSLAEWGIPVPFGPDGVGSAGEEKAAALPFVDGII</sequence>
<reference evidence="1" key="2">
    <citation type="journal article" date="2015" name="Fish Shellfish Immunol.">
        <title>Early steps in the European eel (Anguilla anguilla)-Vibrio vulnificus interaction in the gills: Role of the RtxA13 toxin.</title>
        <authorList>
            <person name="Callol A."/>
            <person name="Pajuelo D."/>
            <person name="Ebbesson L."/>
            <person name="Teles M."/>
            <person name="MacKenzie S."/>
            <person name="Amaro C."/>
        </authorList>
    </citation>
    <scope>NUCLEOTIDE SEQUENCE</scope>
</reference>
<name>A0A0E9RW47_ANGAN</name>
<dbReference type="EMBL" id="GBXM01075236">
    <property type="protein sequence ID" value="JAH33341.1"/>
    <property type="molecule type" value="Transcribed_RNA"/>
</dbReference>
<protein>
    <submittedName>
        <fullName evidence="1">Uncharacterized protein</fullName>
    </submittedName>
</protein>
<reference evidence="1" key="1">
    <citation type="submission" date="2014-11" db="EMBL/GenBank/DDBJ databases">
        <authorList>
            <person name="Amaro Gonzalez C."/>
        </authorList>
    </citation>
    <scope>NUCLEOTIDE SEQUENCE</scope>
</reference>